<sequence length="177" mass="19829">MANDFRLRKSRENQPELQTIPSSFDSLAMASIATMASNPFYDPLASMSSHNSSFNHISSQATQLNNLPCSPNNSFSFQSPQYCSRLSGSLLPPEFSVESNSTRVIEPLLSTTRYQSPFPLTQRQEKRLEADRYLTSCFPEQTFAPESSSNSSTSDVRSKHSVVRNHMWGINLLLSHS</sequence>
<gene>
    <name evidence="1" type="ORF">O181_016206</name>
</gene>
<name>A0A9Q3C194_9BASI</name>
<organism evidence="1 2">
    <name type="scientific">Austropuccinia psidii MF-1</name>
    <dbReference type="NCBI Taxonomy" id="1389203"/>
    <lineage>
        <taxon>Eukaryota</taxon>
        <taxon>Fungi</taxon>
        <taxon>Dikarya</taxon>
        <taxon>Basidiomycota</taxon>
        <taxon>Pucciniomycotina</taxon>
        <taxon>Pucciniomycetes</taxon>
        <taxon>Pucciniales</taxon>
        <taxon>Sphaerophragmiaceae</taxon>
        <taxon>Austropuccinia</taxon>
    </lineage>
</organism>
<evidence type="ECO:0000313" key="2">
    <source>
        <dbReference type="Proteomes" id="UP000765509"/>
    </source>
</evidence>
<comment type="caution">
    <text evidence="1">The sequence shown here is derived from an EMBL/GenBank/DDBJ whole genome shotgun (WGS) entry which is preliminary data.</text>
</comment>
<protein>
    <submittedName>
        <fullName evidence="1">Uncharacterized protein</fullName>
    </submittedName>
</protein>
<dbReference type="Proteomes" id="UP000765509">
    <property type="component" value="Unassembled WGS sequence"/>
</dbReference>
<keyword evidence="2" id="KW-1185">Reference proteome</keyword>
<evidence type="ECO:0000313" key="1">
    <source>
        <dbReference type="EMBL" id="MBW0476491.1"/>
    </source>
</evidence>
<proteinExistence type="predicted"/>
<dbReference type="EMBL" id="AVOT02004483">
    <property type="protein sequence ID" value="MBW0476491.1"/>
    <property type="molecule type" value="Genomic_DNA"/>
</dbReference>
<dbReference type="AlphaFoldDB" id="A0A9Q3C194"/>
<accession>A0A9Q3C194</accession>
<reference evidence="1" key="1">
    <citation type="submission" date="2021-03" db="EMBL/GenBank/DDBJ databases">
        <title>Draft genome sequence of rust myrtle Austropuccinia psidii MF-1, a brazilian biotype.</title>
        <authorList>
            <person name="Quecine M.C."/>
            <person name="Pachon D.M.R."/>
            <person name="Bonatelli M.L."/>
            <person name="Correr F.H."/>
            <person name="Franceschini L.M."/>
            <person name="Leite T.F."/>
            <person name="Margarido G.R.A."/>
            <person name="Almeida C.A."/>
            <person name="Ferrarezi J.A."/>
            <person name="Labate C.A."/>
        </authorList>
    </citation>
    <scope>NUCLEOTIDE SEQUENCE</scope>
    <source>
        <strain evidence="1">MF-1</strain>
    </source>
</reference>